<dbReference type="GO" id="GO:0005739">
    <property type="term" value="C:mitochondrion"/>
    <property type="evidence" value="ECO:0007669"/>
    <property type="project" value="TreeGrafter"/>
</dbReference>
<organism evidence="4 5">
    <name type="scientific">Meripilus lineatus</name>
    <dbReference type="NCBI Taxonomy" id="2056292"/>
    <lineage>
        <taxon>Eukaryota</taxon>
        <taxon>Fungi</taxon>
        <taxon>Dikarya</taxon>
        <taxon>Basidiomycota</taxon>
        <taxon>Agaricomycotina</taxon>
        <taxon>Agaricomycetes</taxon>
        <taxon>Polyporales</taxon>
        <taxon>Meripilaceae</taxon>
        <taxon>Meripilus</taxon>
    </lineage>
</organism>
<name>A0AAD5V5M6_9APHY</name>
<keyword evidence="5" id="KW-1185">Reference proteome</keyword>
<evidence type="ECO:0000256" key="2">
    <source>
        <dbReference type="ARBA" id="ARBA00022170"/>
    </source>
</evidence>
<sequence length="99" mass="10949">MSNNNNPLNRPSPPPLPRADQREFEELVRKAQTPAASLSKTDLEAELALHPDARKPVEPEFDGDVNPSTGEEGGPKREPVRQWIGDGGDWSFKGRVSDF</sequence>
<gene>
    <name evidence="4" type="ORF">NLI96_g3889</name>
</gene>
<dbReference type="GO" id="GO:0034553">
    <property type="term" value="P:mitochondrial respiratory chain complex II assembly"/>
    <property type="evidence" value="ECO:0007669"/>
    <property type="project" value="TreeGrafter"/>
</dbReference>
<dbReference type="AlphaFoldDB" id="A0AAD5V5M6"/>
<feature type="region of interest" description="Disordered" evidence="3">
    <location>
        <begin position="1"/>
        <end position="21"/>
    </location>
</feature>
<proteinExistence type="inferred from homology"/>
<protein>
    <recommendedName>
        <fullName evidence="2">Succinate dehydrogenase assembly factor 4, mitochondrial</fullName>
    </recommendedName>
</protein>
<comment type="caution">
    <text evidence="4">The sequence shown here is derived from an EMBL/GenBank/DDBJ whole genome shotgun (WGS) entry which is preliminary data.</text>
</comment>
<dbReference type="Pfam" id="PF07896">
    <property type="entry name" value="DUF1674"/>
    <property type="match status" value="1"/>
</dbReference>
<dbReference type="PANTHER" id="PTHR28524">
    <property type="entry name" value="SUCCINATE DEHYDROGENASE ASSEMBLY FACTOR 4, MITOCHONDRIAL"/>
    <property type="match status" value="1"/>
</dbReference>
<feature type="region of interest" description="Disordered" evidence="3">
    <location>
        <begin position="49"/>
        <end position="99"/>
    </location>
</feature>
<dbReference type="InterPro" id="IPR012875">
    <property type="entry name" value="SDHF4"/>
</dbReference>
<dbReference type="Proteomes" id="UP001212997">
    <property type="component" value="Unassembled WGS sequence"/>
</dbReference>
<accession>A0AAD5V5M6</accession>
<feature type="compositionally biased region" description="Basic and acidic residues" evidence="3">
    <location>
        <begin position="49"/>
        <end position="58"/>
    </location>
</feature>
<evidence type="ECO:0000313" key="5">
    <source>
        <dbReference type="Proteomes" id="UP001212997"/>
    </source>
</evidence>
<dbReference type="EMBL" id="JANAWD010000106">
    <property type="protein sequence ID" value="KAJ3486939.1"/>
    <property type="molecule type" value="Genomic_DNA"/>
</dbReference>
<evidence type="ECO:0000313" key="4">
    <source>
        <dbReference type="EMBL" id="KAJ3486939.1"/>
    </source>
</evidence>
<evidence type="ECO:0000256" key="3">
    <source>
        <dbReference type="SAM" id="MobiDB-lite"/>
    </source>
</evidence>
<comment type="similarity">
    <text evidence="1">Belongs to the SDHAF4 family.</text>
</comment>
<reference evidence="4" key="1">
    <citation type="submission" date="2022-07" db="EMBL/GenBank/DDBJ databases">
        <title>Genome Sequence of Physisporinus lineatus.</title>
        <authorList>
            <person name="Buettner E."/>
        </authorList>
    </citation>
    <scope>NUCLEOTIDE SEQUENCE</scope>
    <source>
        <strain evidence="4">VT162</strain>
    </source>
</reference>
<evidence type="ECO:0000256" key="1">
    <source>
        <dbReference type="ARBA" id="ARBA00005701"/>
    </source>
</evidence>
<dbReference type="PANTHER" id="PTHR28524:SF3">
    <property type="entry name" value="SUCCINATE DEHYDROGENASE ASSEMBLY FACTOR 4, MITOCHONDRIAL"/>
    <property type="match status" value="1"/>
</dbReference>